<organism evidence="1 2">
    <name type="scientific">candidate division TA06 bacterium B3_TA06</name>
    <dbReference type="NCBI Taxonomy" id="2012487"/>
    <lineage>
        <taxon>Bacteria</taxon>
        <taxon>Bacteria division TA06</taxon>
    </lineage>
</organism>
<dbReference type="Proteomes" id="UP000317778">
    <property type="component" value="Unassembled WGS sequence"/>
</dbReference>
<evidence type="ECO:0000313" key="2">
    <source>
        <dbReference type="Proteomes" id="UP000317778"/>
    </source>
</evidence>
<proteinExistence type="predicted"/>
<reference evidence="1 2" key="1">
    <citation type="submission" date="2017-06" db="EMBL/GenBank/DDBJ databases">
        <title>Novel microbial phyla capable of carbon fixation and sulfur reduction in deep-sea sediments.</title>
        <authorList>
            <person name="Huang J."/>
            <person name="Baker B."/>
            <person name="Wang Y."/>
        </authorList>
    </citation>
    <scope>NUCLEOTIDE SEQUENCE [LARGE SCALE GENOMIC DNA]</scope>
    <source>
        <strain evidence="1">B3_TA06</strain>
    </source>
</reference>
<protein>
    <submittedName>
        <fullName evidence="1">Uncharacterized protein</fullName>
    </submittedName>
</protein>
<dbReference type="EMBL" id="NJBO01000006">
    <property type="protein sequence ID" value="TKJ43125.1"/>
    <property type="molecule type" value="Genomic_DNA"/>
</dbReference>
<comment type="caution">
    <text evidence="1">The sequence shown here is derived from an EMBL/GenBank/DDBJ whole genome shotgun (WGS) entry which is preliminary data.</text>
</comment>
<gene>
    <name evidence="1" type="ORF">CEE36_05085</name>
</gene>
<evidence type="ECO:0000313" key="1">
    <source>
        <dbReference type="EMBL" id="TKJ43125.1"/>
    </source>
</evidence>
<dbReference type="AlphaFoldDB" id="A0A532V7E5"/>
<sequence length="108" mass="12298">MNAPLVSGLLVKTQRDRLRFHKILPFAFGERIGVRKLGARHAVPLHLLGKITETLSHCEILRSKIMAISYVAEFENLPLVFITLRRLAMTEKAEATYNYASRRHILTG</sequence>
<name>A0A532V7E5_UNCT6</name>
<accession>A0A532V7E5</accession>